<keyword evidence="2" id="KW-1185">Reference proteome</keyword>
<dbReference type="RefSeq" id="WP_138152554.1">
    <property type="nucleotide sequence ID" value="NZ_VANU01000003.1"/>
</dbReference>
<evidence type="ECO:0000313" key="1">
    <source>
        <dbReference type="EMBL" id="TLP38559.1"/>
    </source>
</evidence>
<comment type="caution">
    <text evidence="1">The sequence shown here is derived from an EMBL/GenBank/DDBJ whole genome shotgun (WGS) entry which is preliminary data.</text>
</comment>
<dbReference type="AlphaFoldDB" id="A0A5R8Y127"/>
<reference evidence="1 2" key="1">
    <citation type="submission" date="2019-05" db="EMBL/GenBank/DDBJ databases">
        <title>Arcobacter sp. nov., isolated from sea sediment.</title>
        <authorList>
            <person name="Kim W."/>
        </authorList>
    </citation>
    <scope>NUCLEOTIDE SEQUENCE [LARGE SCALE GENOMIC DNA]</scope>
    <source>
        <strain evidence="1 2">CAU 1517</strain>
    </source>
</reference>
<dbReference type="OrthoDB" id="5326713at2"/>
<evidence type="ECO:0000313" key="2">
    <source>
        <dbReference type="Proteomes" id="UP000308901"/>
    </source>
</evidence>
<dbReference type="EMBL" id="VANU01000003">
    <property type="protein sequence ID" value="TLP38559.1"/>
    <property type="molecule type" value="Genomic_DNA"/>
</dbReference>
<name>A0A5R8Y127_9BACT</name>
<proteinExistence type="predicted"/>
<dbReference type="Proteomes" id="UP000308901">
    <property type="component" value="Unassembled WGS sequence"/>
</dbReference>
<accession>A0A5R8Y127</accession>
<sequence>MENIKEIISKSDYIITFGSFLAADNIEIQESIIEAIAKNTAEFVYMHPIDNIDLKVYYSQFIKYEVGSEEGIASLLLDTFVKNSDEKIQNYIAELDIGYISAESSAGEEEFEEALERANSKINKTLIVGRDIFSHERVENITKILSVISKFSDLKIVCLEKEYQKILDEICDESLEEPEELHSYNGTVVYRLYGEEDTNTLVGSASFERIAKVKDGDDIYINFNGEKIKRKFSVNKDLYGTIALCAMDTEDSSSLSQGYRYKQVKIEKVDA</sequence>
<organism evidence="1 2">
    <name type="scientific">Arcobacter arenosus</name>
    <dbReference type="NCBI Taxonomy" id="2576037"/>
    <lineage>
        <taxon>Bacteria</taxon>
        <taxon>Pseudomonadati</taxon>
        <taxon>Campylobacterota</taxon>
        <taxon>Epsilonproteobacteria</taxon>
        <taxon>Campylobacterales</taxon>
        <taxon>Arcobacteraceae</taxon>
        <taxon>Arcobacter</taxon>
    </lineage>
</organism>
<protein>
    <submittedName>
        <fullName evidence="1">Uncharacterized protein</fullName>
    </submittedName>
</protein>
<gene>
    <name evidence="1" type="ORF">FDK22_08855</name>
</gene>